<dbReference type="EMBL" id="CAJOBG010057521">
    <property type="protein sequence ID" value="CAF4528912.1"/>
    <property type="molecule type" value="Genomic_DNA"/>
</dbReference>
<feature type="compositionally biased region" description="Polar residues" evidence="1">
    <location>
        <begin position="1"/>
        <end position="11"/>
    </location>
</feature>
<proteinExistence type="predicted"/>
<organism evidence="2 3">
    <name type="scientific">Rotaria magnacalcarata</name>
    <dbReference type="NCBI Taxonomy" id="392030"/>
    <lineage>
        <taxon>Eukaryota</taxon>
        <taxon>Metazoa</taxon>
        <taxon>Spiralia</taxon>
        <taxon>Gnathifera</taxon>
        <taxon>Rotifera</taxon>
        <taxon>Eurotatoria</taxon>
        <taxon>Bdelloidea</taxon>
        <taxon>Philodinida</taxon>
        <taxon>Philodinidae</taxon>
        <taxon>Rotaria</taxon>
    </lineage>
</organism>
<sequence length="28" mass="3182">NQPQKPNSHVQLYQKPVIGNPNLRRTPG</sequence>
<evidence type="ECO:0000256" key="1">
    <source>
        <dbReference type="SAM" id="MobiDB-lite"/>
    </source>
</evidence>
<evidence type="ECO:0000313" key="3">
    <source>
        <dbReference type="Proteomes" id="UP000663866"/>
    </source>
</evidence>
<accession>A0A820XBV0</accession>
<dbReference type="Proteomes" id="UP000663866">
    <property type="component" value="Unassembled WGS sequence"/>
</dbReference>
<name>A0A820XBV0_9BILA</name>
<evidence type="ECO:0000313" key="2">
    <source>
        <dbReference type="EMBL" id="CAF4528912.1"/>
    </source>
</evidence>
<dbReference type="AlphaFoldDB" id="A0A820XBV0"/>
<feature type="non-terminal residue" evidence="2">
    <location>
        <position position="28"/>
    </location>
</feature>
<protein>
    <submittedName>
        <fullName evidence="2">Uncharacterized protein</fullName>
    </submittedName>
</protein>
<feature type="non-terminal residue" evidence="2">
    <location>
        <position position="1"/>
    </location>
</feature>
<feature type="region of interest" description="Disordered" evidence="1">
    <location>
        <begin position="1"/>
        <end position="28"/>
    </location>
</feature>
<keyword evidence="3" id="KW-1185">Reference proteome</keyword>
<reference evidence="2" key="1">
    <citation type="submission" date="2021-02" db="EMBL/GenBank/DDBJ databases">
        <authorList>
            <person name="Nowell W R."/>
        </authorList>
    </citation>
    <scope>NUCLEOTIDE SEQUENCE</scope>
</reference>
<gene>
    <name evidence="2" type="ORF">OVN521_LOCUS42221</name>
</gene>
<comment type="caution">
    <text evidence="2">The sequence shown here is derived from an EMBL/GenBank/DDBJ whole genome shotgun (WGS) entry which is preliminary data.</text>
</comment>